<dbReference type="EMBL" id="CP015587">
    <property type="protein sequence ID" value="APT60426.1"/>
    <property type="molecule type" value="Genomic_DNA"/>
</dbReference>
<protein>
    <recommendedName>
        <fullName evidence="1">Peptidase S8/S53 domain-containing protein</fullName>
    </recommendedName>
</protein>
<dbReference type="KEGG" id="rgi:RGI145_24070"/>
<feature type="domain" description="Peptidase S8/S53" evidence="1">
    <location>
        <begin position="285"/>
        <end position="488"/>
    </location>
</feature>
<accession>A0A1L7ANR0</accession>
<dbReference type="GO" id="GO:0006508">
    <property type="term" value="P:proteolysis"/>
    <property type="evidence" value="ECO:0007669"/>
    <property type="project" value="InterPro"/>
</dbReference>
<organism evidence="2 3">
    <name type="scientific">Roseomonas gilardii</name>
    <dbReference type="NCBI Taxonomy" id="257708"/>
    <lineage>
        <taxon>Bacteria</taxon>
        <taxon>Pseudomonadati</taxon>
        <taxon>Pseudomonadota</taxon>
        <taxon>Alphaproteobacteria</taxon>
        <taxon>Acetobacterales</taxon>
        <taxon>Roseomonadaceae</taxon>
        <taxon>Roseomonas</taxon>
    </lineage>
</organism>
<sequence>MVSPIQIVLNPENYEKARDGGGGGAHTDFFFGKDVEFKRHQRTLNKQLNGLADALKAQRDTDLGYVKVKLRRAAWAKSHRPFAQLFKDQVTPLVGGLDLGELIVEAKPDPLRRVAGKVLEAEPQSRTHINPQTGKTEPYPSVLRSEVGAVESVSLYGPEDRVEFSVDTAVDWLSRSETGGAYEVELFTNVPPRASWDALMRPQRRESGTELRISASSGGDRTVLAPFSSSKPLHGRLLHFLSHHPLVRSVALPGIIVRAPDLQGSTQAQRGYRSVLDGFFNEVDQAVGDVRRRSSVRIFNMSLNIQRPATPKHYSSDAARLDQIADEHGALLFLSAGNTSPQGQRAEWPRDLRAALGTIAAARDDGLLTPAESFRSVAVAAVNPPGCTTSVSFAPARYSRRGPGVRSGFKPDLAHVGGSGSPQAPMGHGLFSTSPTGGCIDGCGTSYASPLVAKTAAVLDHLIEGEVSRETLVALLVHNASLPEPLRAKETALVARHLVGFGVPATAEAILNSSDHAITLVFASRIRPGQQIVFPFRWPPSLTLDGKCRGYAKLSLASSPPLDARYGAEVVRVNIEAALQQQQKDGKWMGRLKPIHLPLKAEGHSYEAERIEHEFKWSPVKSFQHEMKQGVGPSIDWRLRVGYITRAKQLMPEEGVPFTAVLTIADLKDAAPVFNEMRLELQRLGARIADIRTAARITTRV</sequence>
<dbReference type="Pfam" id="PF00082">
    <property type="entry name" value="Peptidase_S8"/>
    <property type="match status" value="1"/>
</dbReference>
<reference evidence="2 3" key="1">
    <citation type="submission" date="2016-05" db="EMBL/GenBank/DDBJ databases">
        <title>Complete Genome and Methylome Analysis of Psychrotrophic Bacterial Isolates from Antarctic Lake Untersee.</title>
        <authorList>
            <person name="Fomenkov A."/>
            <person name="Akimov V.N."/>
            <person name="Vasilyeva L.V."/>
            <person name="Andersen D."/>
            <person name="Vincze T."/>
            <person name="Roberts R.J."/>
        </authorList>
    </citation>
    <scope>NUCLEOTIDE SEQUENCE [LARGE SCALE GENOMIC DNA]</scope>
    <source>
        <strain evidence="2 3">U14-5</strain>
        <plasmid evidence="3">Plasmid 3</plasmid>
    </source>
</reference>
<evidence type="ECO:0000313" key="3">
    <source>
        <dbReference type="Proteomes" id="UP000185494"/>
    </source>
</evidence>
<dbReference type="InterPro" id="IPR036852">
    <property type="entry name" value="Peptidase_S8/S53_dom_sf"/>
</dbReference>
<evidence type="ECO:0000259" key="1">
    <source>
        <dbReference type="Pfam" id="PF00082"/>
    </source>
</evidence>
<gene>
    <name evidence="2" type="ORF">RGI145_24070</name>
</gene>
<proteinExistence type="predicted"/>
<dbReference type="RefSeq" id="WP_075801121.1">
    <property type="nucleotide sequence ID" value="NZ_CP015587.1"/>
</dbReference>
<keyword evidence="2" id="KW-0614">Plasmid</keyword>
<geneLocation type="plasmid" evidence="2 3">
    <name>3</name>
</geneLocation>
<dbReference type="GO" id="GO:0004252">
    <property type="term" value="F:serine-type endopeptidase activity"/>
    <property type="evidence" value="ECO:0007669"/>
    <property type="project" value="InterPro"/>
</dbReference>
<name>A0A1L7ANR0_9PROT</name>
<dbReference type="AlphaFoldDB" id="A0A1L7ANR0"/>
<dbReference type="Gene3D" id="3.40.50.200">
    <property type="entry name" value="Peptidase S8/S53 domain"/>
    <property type="match status" value="1"/>
</dbReference>
<evidence type="ECO:0000313" key="2">
    <source>
        <dbReference type="EMBL" id="APT60426.1"/>
    </source>
</evidence>
<dbReference type="InterPro" id="IPR000209">
    <property type="entry name" value="Peptidase_S8/S53_dom"/>
</dbReference>
<dbReference type="Proteomes" id="UP000185494">
    <property type="component" value="Plasmid 3"/>
</dbReference>
<dbReference type="SUPFAM" id="SSF52743">
    <property type="entry name" value="Subtilisin-like"/>
    <property type="match status" value="1"/>
</dbReference>